<evidence type="ECO:0008006" key="3">
    <source>
        <dbReference type="Google" id="ProtNLM"/>
    </source>
</evidence>
<evidence type="ECO:0000313" key="1">
    <source>
        <dbReference type="EMBL" id="MBP3959652.1"/>
    </source>
</evidence>
<sequence>MAEEQSQIGLLRDIFGNPFRLVNFSPDWRTSTAVALASQMYESRDFSAMPILADALQDAECDNDDILNHCRQPGEHVRGCWVVDLLFGKE</sequence>
<evidence type="ECO:0000313" key="2">
    <source>
        <dbReference type="Proteomes" id="UP000676565"/>
    </source>
</evidence>
<organism evidence="1 2">
    <name type="scientific">Gemmata palustris</name>
    <dbReference type="NCBI Taxonomy" id="2822762"/>
    <lineage>
        <taxon>Bacteria</taxon>
        <taxon>Pseudomonadati</taxon>
        <taxon>Planctomycetota</taxon>
        <taxon>Planctomycetia</taxon>
        <taxon>Gemmatales</taxon>
        <taxon>Gemmataceae</taxon>
        <taxon>Gemmata</taxon>
    </lineage>
</organism>
<keyword evidence="2" id="KW-1185">Reference proteome</keyword>
<accession>A0ABS5C1W4</accession>
<protein>
    <recommendedName>
        <fullName evidence="3">SMI1/KNR4 family protein</fullName>
    </recommendedName>
</protein>
<reference evidence="1 2" key="1">
    <citation type="submission" date="2021-04" db="EMBL/GenBank/DDBJ databases">
        <authorList>
            <person name="Ivanova A."/>
        </authorList>
    </citation>
    <scope>NUCLEOTIDE SEQUENCE [LARGE SCALE GENOMIC DNA]</scope>
    <source>
        <strain evidence="1 2">G18</strain>
    </source>
</reference>
<comment type="caution">
    <text evidence="1">The sequence shown here is derived from an EMBL/GenBank/DDBJ whole genome shotgun (WGS) entry which is preliminary data.</text>
</comment>
<name>A0ABS5C1W4_9BACT</name>
<proteinExistence type="predicted"/>
<gene>
    <name evidence="1" type="ORF">J8F10_30775</name>
</gene>
<dbReference type="Proteomes" id="UP000676565">
    <property type="component" value="Unassembled WGS sequence"/>
</dbReference>
<dbReference type="EMBL" id="JAGKQQ010000001">
    <property type="protein sequence ID" value="MBP3959652.1"/>
    <property type="molecule type" value="Genomic_DNA"/>
</dbReference>